<evidence type="ECO:0000256" key="1">
    <source>
        <dbReference type="SAM" id="MobiDB-lite"/>
    </source>
</evidence>
<proteinExistence type="evidence at transcript level"/>
<accession>Q8WZ27</accession>
<evidence type="ECO:0000313" key="2">
    <source>
        <dbReference type="EMBL" id="AAL55749.1"/>
    </source>
</evidence>
<dbReference type="AlphaFoldDB" id="Q8WZ27"/>
<feature type="compositionally biased region" description="Low complexity" evidence="1">
    <location>
        <begin position="149"/>
        <end position="160"/>
    </location>
</feature>
<sequence>MGLGAVEQEAALAGEAPAAQVPTEGVGGSGMAGCRSRALPLGKAARAPGEIERSAGGSALLGDPVHPPQPLARVLSPSLPGAGRACRLLRVRAAKLTPTQNSSWPASVACSPGSCSHLSLHTSLQAEGAGSGLGKPRKGLPQCSGGLKGSSSAAKVGAQAEEAPRASEGSEDCQHAVTSH</sequence>
<organism evidence="2">
    <name type="scientific">Homo sapiens</name>
    <name type="common">Human</name>
    <dbReference type="NCBI Taxonomy" id="9606"/>
    <lineage>
        <taxon>Eukaryota</taxon>
        <taxon>Metazoa</taxon>
        <taxon>Chordata</taxon>
        <taxon>Craniata</taxon>
        <taxon>Vertebrata</taxon>
        <taxon>Euteleostomi</taxon>
        <taxon>Mammalia</taxon>
        <taxon>Eutheria</taxon>
        <taxon>Euarchontoglires</taxon>
        <taxon>Primates</taxon>
        <taxon>Haplorrhini</taxon>
        <taxon>Catarrhini</taxon>
        <taxon>Hominidae</taxon>
        <taxon>Homo</taxon>
    </lineage>
</organism>
<dbReference type="PeptideAtlas" id="Q8WZ27"/>
<protein>
    <submittedName>
        <fullName evidence="2">Uncharacterized protein</fullName>
    </submittedName>
</protein>
<reference evidence="2" key="1">
    <citation type="submission" date="2000-07" db="EMBL/GenBank/DDBJ databases">
        <title>Novel human cDNA clones with function of inhibiting cancer cell growth.</title>
        <authorList>
            <person name="Huang Y."/>
            <person name="Zhou X.M."/>
            <person name="Zhang P.P."/>
            <person name="Jiang H.Q."/>
            <person name="Qin W.X."/>
            <person name="Zhao X.T."/>
            <person name="Wan D.F."/>
            <person name="Gu J.R."/>
        </authorList>
    </citation>
    <scope>NUCLEOTIDE SEQUENCE</scope>
</reference>
<feature type="region of interest" description="Disordered" evidence="1">
    <location>
        <begin position="1"/>
        <end position="77"/>
    </location>
</feature>
<feature type="region of interest" description="Disordered" evidence="1">
    <location>
        <begin position="128"/>
        <end position="180"/>
    </location>
</feature>
<dbReference type="EMBL" id="AF289565">
    <property type="protein sequence ID" value="AAL55749.1"/>
    <property type="molecule type" value="mRNA"/>
</dbReference>
<name>Q8WZ27_HUMAN</name>
<feature type="compositionally biased region" description="Low complexity" evidence="1">
    <location>
        <begin position="7"/>
        <end position="19"/>
    </location>
</feature>